<evidence type="ECO:0000256" key="1">
    <source>
        <dbReference type="ARBA" id="ARBA00004613"/>
    </source>
</evidence>
<evidence type="ECO:0000313" key="6">
    <source>
        <dbReference type="Proteomes" id="UP000254720"/>
    </source>
</evidence>
<gene>
    <name evidence="5" type="ORF">C8D86_10988</name>
</gene>
<dbReference type="Pfam" id="PF05860">
    <property type="entry name" value="TPS"/>
    <property type="match status" value="1"/>
</dbReference>
<dbReference type="InterPro" id="IPR008638">
    <property type="entry name" value="FhaB/CdiA-like_TPS"/>
</dbReference>
<evidence type="ECO:0000259" key="4">
    <source>
        <dbReference type="SMART" id="SM00912"/>
    </source>
</evidence>
<evidence type="ECO:0000313" key="5">
    <source>
        <dbReference type="EMBL" id="RDI44606.1"/>
    </source>
</evidence>
<evidence type="ECO:0000256" key="3">
    <source>
        <dbReference type="ARBA" id="ARBA00022729"/>
    </source>
</evidence>
<name>A0A370GMU7_9COXI</name>
<dbReference type="Pfam" id="PF18886">
    <property type="entry name" value="DUF5649"/>
    <property type="match status" value="13"/>
</dbReference>
<dbReference type="Proteomes" id="UP000254720">
    <property type="component" value="Unassembled WGS sequence"/>
</dbReference>
<dbReference type="NCBIfam" id="TIGR01901">
    <property type="entry name" value="adhes_NPXG"/>
    <property type="match status" value="1"/>
</dbReference>
<sequence>MELLPETRVSWRISLKKIFLQTAQGSLLGSLLFFAIPAEPVFSNPQGGVIAAGNATISSPAPHTIQVNQSSQKAIINWQSYNIASHEKVHYQQPNSSSIALNRINPQNGPSSIFGSLTANGQVWLVNPAGIWFGPSAYVNVGGLLATTANISDHDFMSGHYRFIQSPEWHGAVINDGIIKTAEAGLVALVGSGVVNNGYIEAKLGTVVLASGSEYTLNFSGNNLISFTVDADTFQAAQDQNGNSLKDAVKNTGTIVANGGKVAMTSRTAGQVLDNAINMAGIVEAKSVGMKNGEIILTGGDEGKVVVLGKMIASGKQAGEKGGTVKVTGKLIAVVNEAEIDASGDKGGGVILIGGDYQGKNPSLQNAERTFVGSNTKIQADALTKGKGGKVILWADNDTRFYGVISARGGVQDGDGGFVETSGKELLEVGGKVDASAPMGTGGNWLLDPRNVTISILTAGGAFAGGDPDIFTPIANNATVAAATINAALDIGVSITINTGTDGTQAGNITVSEAITKSLVSLLTPTLTLDAAGSIIVNNDISATSGSLNVVFTGSSVTIGNTADATIATNGGSFLSTTQNAFNMGNAGNVTAGILNTGAGNVTINVNQDGSGTNGFVMNEGSSITTTDTSASAVSVNINTAVGGSGAATLRDITTGSGGTVIVATNIGDNTTGGDISYGGTGTVDVGTGTVSLTTPKSSGRNIGTVALPIQIKAGTLNATTDSGGIFITNTGASSLTVDTLQAVNASDVANGVAQIISNTAILQGTNPVNITTLTLKTLNDAGAAITFTDTNNKATTINLQARNAADTANAAGAISYRDTDGIAISGINTGSTLDLIAGGSITQSGAITVAGTPTFTVAAASSDILLSTQANDFATTPVFTSNSNIRDLGLRNISASAAVPVLPTGMRNLALTFDNTAMTLPGVTLTGTLTASASGAITQTGALSGTTLTAKTLNNAGTAITLANGSNEFATINLQSRDAADMADAAGIIQYTDATGFNITALHTTSDATIMAGGAITDSTTAGAIIGGTATFDAGSSNITLNTATNDFNTVIVTSSNNTTLVDANALNMGASTIGGTLSLTTSGNITQSGLLSVGGTTTLNAGANNITLDTFTNDFNTVTTTNGSNVKLKDANTIILGASTITGTLDVTAGGSISESGILTVSGTPTFTVTAADSDILLASRANDFNTTPIFTDNGNIRDLGLRNVNVGAVVPILPAGLRNLTLTFDNAGLTLPSASLTGTLTVTAANAISQSGALSGTTLTAETHNDAGASITLANSVNDFANINLQSRNAADNADAAGPIQYQDANGFNITGLRTTNDVTLTAGGDINDSGTLIVGGTATFAVGAGNDVIVNTSSNDFNTVAVTSGNNVNFRDANALILGAINVSGTLTTQSAGALTQSGIVTAAGAATFRADGPNDVTLTNAGNDFSSVGITVGNNIALTDTNNLVLNTSTISGTLDVTAGGSISQNGALTITGTPTFTVTAASSDILLDTAANNFSTTPVFTSNGNIRDLALRNTNAAAAVPSIPGGLRDLTLTFNNAAIAFPAMTLTGNLMATSGGAMTQSGALIVPGTTTLVAGTGNNITLDNIGNNFGTTAITSGNNVMLRDANALILGMSTISGTLDVTTNGALTQSGALDVTGLTTLAAGAANNIVLDNAANDFSAVAITDGNDATIRDTTALVMAASNLTTSLTLISDGALTQSGAITTPALTAKTLNNAGAAITLDNAANEVSTIDLRSRNSADTANDSGILTFVDASGFDIANLATTNDINLTAGGVISDGGSISGKVLTTSSVGGTILDAGHAVTNFNAANSGSGNIQLNVTTPNSLTISGISQAGGGNVLIENDGNITISGAVATGGGNFNVMNAGSLAINNTVDAGTGNVTLTSTGAISDSALGAVTATLLTAKTINDSGTNINLNSVGHVVDQINLQVRNAADTADANGTITYFDNSNVDAALIRTLGSVTLVTGGDITQSGLMTGSSLTARTENNTGADIILTNANNLFSSVNLQTRDATNTADAAGIIQYTDSGVINISGLRTLSNATIIADGSITDSGAVIVGDTLTTTSTAGIILNNASQINAFNGTSTGSGNITFTNNSVPLTIKGLSQVGGSTTFSNTGDVTISNGATFNTGGGTLTFTVTSGELIVGNGTMVTTGNGNMTITANDLDLNNTAALNGGTGDVTIRQNIADGSIGLGNTAGSMTITGAELQRITANDLTLNAPSNGQIIVNGITAANNTNIAGTVTLNATAGTNGSISFETSPSTFKRLTVNADDGISVTKNITTSIGNLDLDADANGAAGANDTLTLGNVNLTGAGSLALSAENGGILLTGSPTLTANGITINHAVNGAKNLTLDAGSTGDITINANWGNTSRLGTLSVTNVQNLTSNSTIRVSSYLQSGGVGVTQFNNGGLDATGTASVVANRLLGNFTLKNFTINLSTGNMFGTVNGRSGANAIRLMTVLNALFPNRIFFDGIDIYTVLRPTPTPTPTPTPAPVTPTAPAQLVFPTNYEPATVSLTGLTPTIANKLLNETRPGTPSLHNIIKSSATCVSVSPDIEICSIW</sequence>
<comment type="caution">
    <text evidence="5">The sequence shown here is derived from an EMBL/GenBank/DDBJ whole genome shotgun (WGS) entry which is preliminary data.</text>
</comment>
<dbReference type="PANTHER" id="PTHR12338">
    <property type="entry name" value="AUTOTRANSPORTER"/>
    <property type="match status" value="1"/>
</dbReference>
<reference evidence="5 6" key="1">
    <citation type="submission" date="2018-07" db="EMBL/GenBank/DDBJ databases">
        <title>Genomic Encyclopedia of Type Strains, Phase IV (KMG-IV): sequencing the most valuable type-strain genomes for metagenomic binning, comparative biology and taxonomic classification.</title>
        <authorList>
            <person name="Goeker M."/>
        </authorList>
    </citation>
    <scope>NUCLEOTIDE SEQUENCE [LARGE SCALE GENOMIC DNA]</scope>
    <source>
        <strain evidence="5 6">DSM 16500</strain>
    </source>
</reference>
<dbReference type="Gene3D" id="2.160.20.10">
    <property type="entry name" value="Single-stranded right-handed beta-helix, Pectin lyase-like"/>
    <property type="match status" value="1"/>
</dbReference>
<dbReference type="PANTHER" id="PTHR12338:SF8">
    <property type="entry name" value="HEME_HEMOPEXIN-BINDING PROTEIN"/>
    <property type="match status" value="1"/>
</dbReference>
<dbReference type="InterPro" id="IPR050909">
    <property type="entry name" value="Bact_Autotransporter_VF"/>
</dbReference>
<dbReference type="InterPro" id="IPR011050">
    <property type="entry name" value="Pectin_lyase_fold/virulence"/>
</dbReference>
<keyword evidence="3" id="KW-0732">Signal</keyword>
<keyword evidence="2" id="KW-0964">Secreted</keyword>
<comment type="subcellular location">
    <subcellularLocation>
        <location evidence="1">Secreted</location>
    </subcellularLocation>
</comment>
<dbReference type="GO" id="GO:0005576">
    <property type="term" value="C:extracellular region"/>
    <property type="evidence" value="ECO:0007669"/>
    <property type="project" value="UniProtKB-SubCell"/>
</dbReference>
<keyword evidence="6" id="KW-1185">Reference proteome</keyword>
<organism evidence="5 6">
    <name type="scientific">Aquicella lusitana</name>
    <dbReference type="NCBI Taxonomy" id="254246"/>
    <lineage>
        <taxon>Bacteria</taxon>
        <taxon>Pseudomonadati</taxon>
        <taxon>Pseudomonadota</taxon>
        <taxon>Gammaproteobacteria</taxon>
        <taxon>Legionellales</taxon>
        <taxon>Coxiellaceae</taxon>
        <taxon>Aquicella</taxon>
    </lineage>
</organism>
<proteinExistence type="predicted"/>
<dbReference type="EMBL" id="QQAX01000009">
    <property type="protein sequence ID" value="RDI44606.1"/>
    <property type="molecule type" value="Genomic_DNA"/>
</dbReference>
<accession>A0A370GMU7</accession>
<dbReference type="RefSeq" id="WP_170131790.1">
    <property type="nucleotide sequence ID" value="NZ_LR699114.1"/>
</dbReference>
<dbReference type="SUPFAM" id="SSF51126">
    <property type="entry name" value="Pectin lyase-like"/>
    <property type="match status" value="1"/>
</dbReference>
<dbReference type="InterPro" id="IPR012334">
    <property type="entry name" value="Pectin_lyas_fold"/>
</dbReference>
<feature type="domain" description="Filamentous haemagglutinin FhaB/tRNA nuclease CdiA-like TPS" evidence="4">
    <location>
        <begin position="41"/>
        <end position="155"/>
    </location>
</feature>
<evidence type="ECO:0000256" key="2">
    <source>
        <dbReference type="ARBA" id="ARBA00022525"/>
    </source>
</evidence>
<dbReference type="InterPro" id="IPR043709">
    <property type="entry name" value="DUF5649"/>
</dbReference>
<dbReference type="SMART" id="SM00912">
    <property type="entry name" value="Haemagg_act"/>
    <property type="match status" value="1"/>
</dbReference>
<protein>
    <submittedName>
        <fullName evidence="5">Filamentous hemagglutinin family protein</fullName>
    </submittedName>
</protein>